<dbReference type="GO" id="GO:0009164">
    <property type="term" value="P:nucleoside catabolic process"/>
    <property type="evidence" value="ECO:0007669"/>
    <property type="project" value="InterPro"/>
</dbReference>
<dbReference type="InterPro" id="IPR035994">
    <property type="entry name" value="Nucleoside_phosphorylase_sf"/>
</dbReference>
<dbReference type="CDD" id="cd09008">
    <property type="entry name" value="MTAN"/>
    <property type="match status" value="1"/>
</dbReference>
<reference evidence="7 8" key="1">
    <citation type="submission" date="2017-02" db="EMBL/GenBank/DDBJ databases">
        <title>Prevalence of linear plasmids in Propionibacterium acnes isolates obtained from cancerous prostatic tissue.</title>
        <authorList>
            <person name="Davidsson S."/>
            <person name="Bruggemann H."/>
        </authorList>
    </citation>
    <scope>NUCLEOTIDE SEQUENCE [LARGE SCALE GENOMIC DNA]</scope>
    <source>
        <strain evidence="7 8">09-9</strain>
    </source>
</reference>
<gene>
    <name evidence="7" type="ORF">APS60_05585</name>
</gene>
<evidence type="ECO:0000256" key="4">
    <source>
        <dbReference type="ARBA" id="ARBA00022801"/>
    </source>
</evidence>
<evidence type="ECO:0000256" key="1">
    <source>
        <dbReference type="ARBA" id="ARBA00004945"/>
    </source>
</evidence>
<dbReference type="GO" id="GO:0008782">
    <property type="term" value="F:adenosylhomocysteine nucleosidase activity"/>
    <property type="evidence" value="ECO:0007669"/>
    <property type="project" value="UniProtKB-EC"/>
</dbReference>
<dbReference type="RefSeq" id="WP_032499675.1">
    <property type="nucleotide sequence ID" value="NZ_CABIZT010000001.1"/>
</dbReference>
<evidence type="ECO:0000313" key="7">
    <source>
        <dbReference type="EMBL" id="PHJ27733.1"/>
    </source>
</evidence>
<comment type="caution">
    <text evidence="7">The sequence shown here is derived from an EMBL/GenBank/DDBJ whole genome shotgun (WGS) entry which is preliminary data.</text>
</comment>
<dbReference type="GO" id="GO:0005829">
    <property type="term" value="C:cytosol"/>
    <property type="evidence" value="ECO:0007669"/>
    <property type="project" value="TreeGrafter"/>
</dbReference>
<name>A0AA44U5C8_CUTAC</name>
<dbReference type="GO" id="GO:0019284">
    <property type="term" value="P:L-methionine salvage from S-adenosylmethionine"/>
    <property type="evidence" value="ECO:0007669"/>
    <property type="project" value="TreeGrafter"/>
</dbReference>
<feature type="domain" description="Nucleoside phosphorylase" evidence="6">
    <location>
        <begin position="1"/>
        <end position="220"/>
    </location>
</feature>
<dbReference type="EC" id="3.2.2.9" evidence="2"/>
<evidence type="ECO:0000256" key="3">
    <source>
        <dbReference type="ARBA" id="ARBA00022605"/>
    </source>
</evidence>
<dbReference type="KEGG" id="cacn:RN83_05840"/>
<dbReference type="Proteomes" id="UP000223982">
    <property type="component" value="Unassembled WGS sequence"/>
</dbReference>
<evidence type="ECO:0000256" key="2">
    <source>
        <dbReference type="ARBA" id="ARBA00011974"/>
    </source>
</evidence>
<dbReference type="GO" id="GO:0019509">
    <property type="term" value="P:L-methionine salvage from methylthioadenosine"/>
    <property type="evidence" value="ECO:0007669"/>
    <property type="project" value="InterPro"/>
</dbReference>
<evidence type="ECO:0000313" key="8">
    <source>
        <dbReference type="Proteomes" id="UP000223982"/>
    </source>
</evidence>
<keyword evidence="3" id="KW-0028">Amino-acid biosynthesis</keyword>
<evidence type="ECO:0000256" key="5">
    <source>
        <dbReference type="ARBA" id="ARBA00023167"/>
    </source>
</evidence>
<dbReference type="PANTHER" id="PTHR46832:SF1">
    <property type="entry name" value="5'-METHYLTHIOADENOSINE_S-ADENOSYLHOMOCYSTEINE NUCLEOSIDASE"/>
    <property type="match status" value="1"/>
</dbReference>
<dbReference type="InterPro" id="IPR010049">
    <property type="entry name" value="MTA_SAH_Nsdase"/>
</dbReference>
<dbReference type="EMBL" id="LKVB01000004">
    <property type="protein sequence ID" value="PHJ27733.1"/>
    <property type="molecule type" value="Genomic_DNA"/>
</dbReference>
<organism evidence="7 8">
    <name type="scientific">Cutibacterium acnes</name>
    <name type="common">Propionibacterium acnes</name>
    <dbReference type="NCBI Taxonomy" id="1747"/>
    <lineage>
        <taxon>Bacteria</taxon>
        <taxon>Bacillati</taxon>
        <taxon>Actinomycetota</taxon>
        <taxon>Actinomycetes</taxon>
        <taxon>Propionibacteriales</taxon>
        <taxon>Propionibacteriaceae</taxon>
        <taxon>Cutibacterium</taxon>
    </lineage>
</organism>
<comment type="pathway">
    <text evidence="1">Amino-acid biosynthesis; L-methionine biosynthesis via salvage pathway; S-methyl-5-thio-alpha-D-ribose 1-phosphate from S-methyl-5'-thioadenosine (hydrolase route): step 1/2.</text>
</comment>
<evidence type="ECO:0000259" key="6">
    <source>
        <dbReference type="Pfam" id="PF01048"/>
    </source>
</evidence>
<protein>
    <recommendedName>
        <fullName evidence="2">adenosylhomocysteine nucleosidase</fullName>
        <ecNumber evidence="2">3.2.2.9</ecNumber>
    </recommendedName>
</protein>
<dbReference type="PANTHER" id="PTHR46832">
    <property type="entry name" value="5'-METHYLTHIOADENOSINE/S-ADENOSYLHOMOCYSTEINE NUCLEOSIDASE"/>
    <property type="match status" value="1"/>
</dbReference>
<dbReference type="InterPro" id="IPR000845">
    <property type="entry name" value="Nucleoside_phosphorylase_d"/>
</dbReference>
<dbReference type="Pfam" id="PF01048">
    <property type="entry name" value="PNP_UDP_1"/>
    <property type="match status" value="1"/>
</dbReference>
<dbReference type="AlphaFoldDB" id="A0AA44U5C8"/>
<dbReference type="NCBIfam" id="NF004079">
    <property type="entry name" value="PRK05584.1"/>
    <property type="match status" value="1"/>
</dbReference>
<dbReference type="SUPFAM" id="SSF53167">
    <property type="entry name" value="Purine and uridine phosphorylases"/>
    <property type="match status" value="1"/>
</dbReference>
<dbReference type="Gene3D" id="3.40.50.1580">
    <property type="entry name" value="Nucleoside phosphorylase domain"/>
    <property type="match status" value="1"/>
</dbReference>
<keyword evidence="5" id="KW-0486">Methionine biosynthesis</keyword>
<proteinExistence type="predicted"/>
<dbReference type="NCBIfam" id="TIGR01704">
    <property type="entry name" value="MTA_SAH-Nsdase"/>
    <property type="match status" value="1"/>
</dbReference>
<keyword evidence="4" id="KW-0378">Hydrolase</keyword>
<dbReference type="GO" id="GO:0008930">
    <property type="term" value="F:methylthioadenosine nucleosidase activity"/>
    <property type="evidence" value="ECO:0007669"/>
    <property type="project" value="InterPro"/>
</dbReference>
<sequence length="229" mass="23791">MGAMEDEVRLIRADLDDVEELDGPCELLRGRLDGTPVVLAKCGIGKVNAALAASAMVQAGATRIVFTGVAGAVAPGLGIGDVVVGNRFQQHDADDTAFGNPIGTVPGEPPYWEPDPDLFALVLDVLRALEEPRGHQVVAGPIVSGDQFIAQAEKVAWLRATFGASAVEMEGAALAQAANRLGVPFAVVRILSDSADGDAVADFPAFLNNAAHRGRDLAHALAWQHGLTA</sequence>
<accession>A0AA44U5C8</accession>